<proteinExistence type="predicted"/>
<gene>
    <name evidence="2" type="ORF">SODALDRAFT_376285</name>
</gene>
<protein>
    <submittedName>
        <fullName evidence="2">Uncharacterized protein</fullName>
    </submittedName>
</protein>
<dbReference type="EMBL" id="ML119052">
    <property type="protein sequence ID" value="ROT40500.1"/>
    <property type="molecule type" value="Genomic_DNA"/>
</dbReference>
<organism evidence="2 3">
    <name type="scientific">Sodiomyces alkalinus (strain CBS 110278 / VKM F-3762 / F11)</name>
    <name type="common">Alkaliphilic filamentous fungus</name>
    <dbReference type="NCBI Taxonomy" id="1314773"/>
    <lineage>
        <taxon>Eukaryota</taxon>
        <taxon>Fungi</taxon>
        <taxon>Dikarya</taxon>
        <taxon>Ascomycota</taxon>
        <taxon>Pezizomycotina</taxon>
        <taxon>Sordariomycetes</taxon>
        <taxon>Hypocreomycetidae</taxon>
        <taxon>Glomerellales</taxon>
        <taxon>Plectosphaerellaceae</taxon>
        <taxon>Sodiomyces</taxon>
    </lineage>
</organism>
<keyword evidence="1" id="KW-0472">Membrane</keyword>
<evidence type="ECO:0000313" key="2">
    <source>
        <dbReference type="EMBL" id="ROT40500.1"/>
    </source>
</evidence>
<name>A0A3N2Q179_SODAK</name>
<feature type="transmembrane region" description="Helical" evidence="1">
    <location>
        <begin position="20"/>
        <end position="41"/>
    </location>
</feature>
<reference evidence="2 3" key="1">
    <citation type="journal article" date="2018" name="Mol. Ecol.">
        <title>The obligate alkalophilic soda-lake fungus Sodiomyces alkalinus has shifted to a protein diet.</title>
        <authorList>
            <person name="Grum-Grzhimaylo A.A."/>
            <person name="Falkoski D.L."/>
            <person name="van den Heuvel J."/>
            <person name="Valero-Jimenez C.A."/>
            <person name="Min B."/>
            <person name="Choi I.G."/>
            <person name="Lipzen A."/>
            <person name="Daum C.G."/>
            <person name="Aanen D.K."/>
            <person name="Tsang A."/>
            <person name="Henrissat B."/>
            <person name="Bilanenko E.N."/>
            <person name="de Vries R.P."/>
            <person name="van Kan J.A.L."/>
            <person name="Grigoriev I.V."/>
            <person name="Debets A.J.M."/>
        </authorList>
    </citation>
    <scope>NUCLEOTIDE SEQUENCE [LARGE SCALE GENOMIC DNA]</scope>
    <source>
        <strain evidence="2 3">F11</strain>
    </source>
</reference>
<keyword evidence="3" id="KW-1185">Reference proteome</keyword>
<dbReference type="AlphaFoldDB" id="A0A3N2Q179"/>
<evidence type="ECO:0000256" key="1">
    <source>
        <dbReference type="SAM" id="Phobius"/>
    </source>
</evidence>
<evidence type="ECO:0000313" key="3">
    <source>
        <dbReference type="Proteomes" id="UP000272025"/>
    </source>
</evidence>
<keyword evidence="1" id="KW-0812">Transmembrane</keyword>
<sequence length="153" mass="16340">MDKRPIAFARLRTRALDTFAIRGVANVASVLGAITCGVGFLSRLGDTGAARVSMPGIDRGRRVPVEVDLAKPNIKVSSRETCDASILMCPVGFDPKNTVPPTCLLSERRQVTQNSAAHPINCAKKLSTGSQPPALDGRQIRNVLVMGDTMLVK</sequence>
<accession>A0A3N2Q179</accession>
<dbReference type="GeneID" id="39583278"/>
<dbReference type="Proteomes" id="UP000272025">
    <property type="component" value="Unassembled WGS sequence"/>
</dbReference>
<keyword evidence="1" id="KW-1133">Transmembrane helix</keyword>
<dbReference type="RefSeq" id="XP_028468306.1">
    <property type="nucleotide sequence ID" value="XM_028614801.1"/>
</dbReference>